<sequence>MCWGPKCDSTRTPEETWTNLQKWSEVLQRPRYNDEDAEYNLSDESWSLIKKLITYADLRYKTIEKVQQHPWFADVDWERLRDIEPPYVPELYMETDTRYFDDFDSEEDKKYNEVRKKQRHVDGVEEVDNQMSRSVWVGFTFGKNGPNLSISFLAYFGQYILLDTLLNIPD</sequence>
<keyword evidence="3" id="KW-0808">Transferase</keyword>
<name>A0A9P3LJN0_9APHY</name>
<gene>
    <name evidence="8" type="ORF">PsYK624_137610</name>
</gene>
<dbReference type="EMBL" id="BPQB01000073">
    <property type="protein sequence ID" value="GJE97540.1"/>
    <property type="molecule type" value="Genomic_DNA"/>
</dbReference>
<dbReference type="PANTHER" id="PTHR22988">
    <property type="entry name" value="MYOTONIC DYSTROPHY S/T KINASE-RELATED"/>
    <property type="match status" value="1"/>
</dbReference>
<evidence type="ECO:0000256" key="5">
    <source>
        <dbReference type="ARBA" id="ARBA00022777"/>
    </source>
</evidence>
<comment type="caution">
    <text evidence="8">The sequence shown here is derived from an EMBL/GenBank/DDBJ whole genome shotgun (WGS) entry which is preliminary data.</text>
</comment>
<evidence type="ECO:0000256" key="2">
    <source>
        <dbReference type="ARBA" id="ARBA00022527"/>
    </source>
</evidence>
<proteinExistence type="predicted"/>
<dbReference type="PROSITE" id="PS51285">
    <property type="entry name" value="AGC_KINASE_CTER"/>
    <property type="match status" value="1"/>
</dbReference>
<dbReference type="EC" id="2.7.11.1" evidence="1"/>
<keyword evidence="6" id="KW-0067">ATP-binding</keyword>
<keyword evidence="2" id="KW-0723">Serine/threonine-protein kinase</keyword>
<reference evidence="8 9" key="1">
    <citation type="submission" date="2021-08" db="EMBL/GenBank/DDBJ databases">
        <title>Draft Genome Sequence of Phanerochaete sordida strain YK-624.</title>
        <authorList>
            <person name="Mori T."/>
            <person name="Dohra H."/>
            <person name="Suzuki T."/>
            <person name="Kawagishi H."/>
            <person name="Hirai H."/>
        </authorList>
    </citation>
    <scope>NUCLEOTIDE SEQUENCE [LARGE SCALE GENOMIC DNA]</scope>
    <source>
        <strain evidence="8 9">YK-624</strain>
    </source>
</reference>
<dbReference type="GO" id="GO:0005737">
    <property type="term" value="C:cytoplasm"/>
    <property type="evidence" value="ECO:0007669"/>
    <property type="project" value="TreeGrafter"/>
</dbReference>
<protein>
    <recommendedName>
        <fullName evidence="1">non-specific serine/threonine protein kinase</fullName>
        <ecNumber evidence="1">2.7.11.1</ecNumber>
    </recommendedName>
</protein>
<dbReference type="OrthoDB" id="18472at2759"/>
<evidence type="ECO:0000256" key="4">
    <source>
        <dbReference type="ARBA" id="ARBA00022741"/>
    </source>
</evidence>
<dbReference type="GO" id="GO:0004674">
    <property type="term" value="F:protein serine/threonine kinase activity"/>
    <property type="evidence" value="ECO:0007669"/>
    <property type="project" value="UniProtKB-KW"/>
</dbReference>
<evidence type="ECO:0000313" key="8">
    <source>
        <dbReference type="EMBL" id="GJE97540.1"/>
    </source>
</evidence>
<keyword evidence="4" id="KW-0547">Nucleotide-binding</keyword>
<evidence type="ECO:0000256" key="6">
    <source>
        <dbReference type="ARBA" id="ARBA00022840"/>
    </source>
</evidence>
<keyword evidence="5" id="KW-0418">Kinase</keyword>
<dbReference type="InterPro" id="IPR050839">
    <property type="entry name" value="Rho-assoc_Ser/Thr_Kinase"/>
</dbReference>
<feature type="domain" description="AGC-kinase C-terminal" evidence="7">
    <location>
        <begin position="73"/>
        <end position="151"/>
    </location>
</feature>
<dbReference type="GO" id="GO:0005856">
    <property type="term" value="C:cytoskeleton"/>
    <property type="evidence" value="ECO:0007669"/>
    <property type="project" value="TreeGrafter"/>
</dbReference>
<organism evidence="8 9">
    <name type="scientific">Phanerochaete sordida</name>
    <dbReference type="NCBI Taxonomy" id="48140"/>
    <lineage>
        <taxon>Eukaryota</taxon>
        <taxon>Fungi</taxon>
        <taxon>Dikarya</taxon>
        <taxon>Basidiomycota</taxon>
        <taxon>Agaricomycotina</taxon>
        <taxon>Agaricomycetes</taxon>
        <taxon>Polyporales</taxon>
        <taxon>Phanerochaetaceae</taxon>
        <taxon>Phanerochaete</taxon>
    </lineage>
</organism>
<keyword evidence="9" id="KW-1185">Reference proteome</keyword>
<evidence type="ECO:0000313" key="9">
    <source>
        <dbReference type="Proteomes" id="UP000703269"/>
    </source>
</evidence>
<dbReference type="SMART" id="SM00133">
    <property type="entry name" value="S_TK_X"/>
    <property type="match status" value="1"/>
</dbReference>
<dbReference type="InterPro" id="IPR000961">
    <property type="entry name" value="AGC-kinase_C"/>
</dbReference>
<dbReference type="GO" id="GO:0031032">
    <property type="term" value="P:actomyosin structure organization"/>
    <property type="evidence" value="ECO:0007669"/>
    <property type="project" value="TreeGrafter"/>
</dbReference>
<accession>A0A9P3LJN0</accession>
<dbReference type="PANTHER" id="PTHR22988:SF75">
    <property type="entry name" value="MYOSIN-16-LIKE"/>
    <property type="match status" value="1"/>
</dbReference>
<dbReference type="Proteomes" id="UP000703269">
    <property type="component" value="Unassembled WGS sequence"/>
</dbReference>
<dbReference type="AlphaFoldDB" id="A0A9P3LJN0"/>
<dbReference type="GO" id="GO:0005524">
    <property type="term" value="F:ATP binding"/>
    <property type="evidence" value="ECO:0007669"/>
    <property type="project" value="UniProtKB-KW"/>
</dbReference>
<evidence type="ECO:0000256" key="1">
    <source>
        <dbReference type="ARBA" id="ARBA00012513"/>
    </source>
</evidence>
<evidence type="ECO:0000256" key="3">
    <source>
        <dbReference type="ARBA" id="ARBA00022679"/>
    </source>
</evidence>
<dbReference type="InterPro" id="IPR011009">
    <property type="entry name" value="Kinase-like_dom_sf"/>
</dbReference>
<evidence type="ECO:0000259" key="7">
    <source>
        <dbReference type="PROSITE" id="PS51285"/>
    </source>
</evidence>
<dbReference type="SUPFAM" id="SSF56112">
    <property type="entry name" value="Protein kinase-like (PK-like)"/>
    <property type="match status" value="1"/>
</dbReference>
<dbReference type="Gene3D" id="1.10.510.10">
    <property type="entry name" value="Transferase(Phosphotransferase) domain 1"/>
    <property type="match status" value="1"/>
</dbReference>